<evidence type="ECO:0000256" key="4">
    <source>
        <dbReference type="ARBA" id="ARBA00022989"/>
    </source>
</evidence>
<sequence>ERDFKREGKCRITVAPKEFGISELAVGLRRGSSLMQALNDEILQMRESGVLSHWKKKYNPAREECYSMDSDNSGQREVNMEDLQGPFYLLLLGIVLGFLLFVGEAVFCKLKKVIRKDKKLLKSKALSYENRQLSFF</sequence>
<keyword evidence="10" id="KW-1185">Reference proteome</keyword>
<evidence type="ECO:0000256" key="2">
    <source>
        <dbReference type="ARBA" id="ARBA00022475"/>
    </source>
</evidence>
<evidence type="ECO:0000256" key="1">
    <source>
        <dbReference type="ARBA" id="ARBA00004651"/>
    </source>
</evidence>
<evidence type="ECO:0000256" key="7">
    <source>
        <dbReference type="ARBA" id="ARBA00023180"/>
    </source>
</evidence>
<dbReference type="Proteomes" id="UP001497382">
    <property type="component" value="Unassembled WGS sequence"/>
</dbReference>
<evidence type="ECO:0000256" key="6">
    <source>
        <dbReference type="ARBA" id="ARBA00023170"/>
    </source>
</evidence>
<reference evidence="9 10" key="1">
    <citation type="submission" date="2024-04" db="EMBL/GenBank/DDBJ databases">
        <authorList>
            <person name="Rising A."/>
            <person name="Reimegard J."/>
            <person name="Sonavane S."/>
            <person name="Akerstrom W."/>
            <person name="Nylinder S."/>
            <person name="Hedman E."/>
            <person name="Kallberg Y."/>
        </authorList>
    </citation>
    <scope>NUCLEOTIDE SEQUENCE [LARGE SCALE GENOMIC DNA]</scope>
</reference>
<keyword evidence="6" id="KW-0675">Receptor</keyword>
<keyword evidence="2" id="KW-1003">Cell membrane</keyword>
<gene>
    <name evidence="9" type="ORF">LARSCL_LOCUS21891</name>
</gene>
<dbReference type="InterPro" id="IPR052192">
    <property type="entry name" value="Insect_Ionotropic_Sensory_Rcpt"/>
</dbReference>
<comment type="subcellular location">
    <subcellularLocation>
        <location evidence="1">Cell membrane</location>
        <topology evidence="1">Multi-pass membrane protein</topology>
    </subcellularLocation>
</comment>
<feature type="transmembrane region" description="Helical" evidence="8">
    <location>
        <begin position="87"/>
        <end position="108"/>
    </location>
</feature>
<dbReference type="SUPFAM" id="SSF53850">
    <property type="entry name" value="Periplasmic binding protein-like II"/>
    <property type="match status" value="1"/>
</dbReference>
<dbReference type="PANTHER" id="PTHR42643:SF24">
    <property type="entry name" value="IONOTROPIC RECEPTOR 60A"/>
    <property type="match status" value="1"/>
</dbReference>
<proteinExistence type="predicted"/>
<keyword evidence="3 8" id="KW-0812">Transmembrane</keyword>
<evidence type="ECO:0000256" key="5">
    <source>
        <dbReference type="ARBA" id="ARBA00023136"/>
    </source>
</evidence>
<dbReference type="EMBL" id="CAXIEN010000550">
    <property type="protein sequence ID" value="CAL1300340.1"/>
    <property type="molecule type" value="Genomic_DNA"/>
</dbReference>
<evidence type="ECO:0000313" key="9">
    <source>
        <dbReference type="EMBL" id="CAL1300340.1"/>
    </source>
</evidence>
<evidence type="ECO:0000256" key="3">
    <source>
        <dbReference type="ARBA" id="ARBA00022692"/>
    </source>
</evidence>
<feature type="non-terminal residue" evidence="9">
    <location>
        <position position="1"/>
    </location>
</feature>
<keyword evidence="7" id="KW-0325">Glycoprotein</keyword>
<organism evidence="9 10">
    <name type="scientific">Larinioides sclopetarius</name>
    <dbReference type="NCBI Taxonomy" id="280406"/>
    <lineage>
        <taxon>Eukaryota</taxon>
        <taxon>Metazoa</taxon>
        <taxon>Ecdysozoa</taxon>
        <taxon>Arthropoda</taxon>
        <taxon>Chelicerata</taxon>
        <taxon>Arachnida</taxon>
        <taxon>Araneae</taxon>
        <taxon>Araneomorphae</taxon>
        <taxon>Entelegynae</taxon>
        <taxon>Araneoidea</taxon>
        <taxon>Araneidae</taxon>
        <taxon>Larinioides</taxon>
    </lineage>
</organism>
<keyword evidence="5 8" id="KW-0472">Membrane</keyword>
<dbReference type="PANTHER" id="PTHR42643">
    <property type="entry name" value="IONOTROPIC RECEPTOR 20A-RELATED"/>
    <property type="match status" value="1"/>
</dbReference>
<accession>A0AAV2BVN3</accession>
<name>A0AAV2BVN3_9ARAC</name>
<dbReference type="GO" id="GO:0005886">
    <property type="term" value="C:plasma membrane"/>
    <property type="evidence" value="ECO:0007669"/>
    <property type="project" value="UniProtKB-SubCell"/>
</dbReference>
<evidence type="ECO:0000313" key="10">
    <source>
        <dbReference type="Proteomes" id="UP001497382"/>
    </source>
</evidence>
<comment type="caution">
    <text evidence="9">The sequence shown here is derived from an EMBL/GenBank/DDBJ whole genome shotgun (WGS) entry which is preliminary data.</text>
</comment>
<keyword evidence="4 8" id="KW-1133">Transmembrane helix</keyword>
<dbReference type="AlphaFoldDB" id="A0AAV2BVN3"/>
<protein>
    <submittedName>
        <fullName evidence="9">Uncharacterized protein</fullName>
    </submittedName>
</protein>
<evidence type="ECO:0000256" key="8">
    <source>
        <dbReference type="SAM" id="Phobius"/>
    </source>
</evidence>